<dbReference type="AlphaFoldDB" id="A0A934J306"/>
<dbReference type="SUPFAM" id="SSF46785">
    <property type="entry name" value="Winged helix' DNA-binding domain"/>
    <property type="match status" value="1"/>
</dbReference>
<reference evidence="6" key="1">
    <citation type="submission" date="2020-12" db="EMBL/GenBank/DDBJ databases">
        <title>Devosia sp. MSA67 isolated from Mo River.</title>
        <authorList>
            <person name="Ma F."/>
            <person name="Zi Z."/>
        </authorList>
    </citation>
    <scope>NUCLEOTIDE SEQUENCE</scope>
    <source>
        <strain evidence="6">MSA67</strain>
    </source>
</reference>
<dbReference type="Pfam" id="PF00126">
    <property type="entry name" value="HTH_1"/>
    <property type="match status" value="1"/>
</dbReference>
<dbReference type="PROSITE" id="PS50931">
    <property type="entry name" value="HTH_LYSR"/>
    <property type="match status" value="1"/>
</dbReference>
<dbReference type="InterPro" id="IPR000847">
    <property type="entry name" value="LysR_HTH_N"/>
</dbReference>
<organism evidence="6 7">
    <name type="scientific">Devosia sediminis</name>
    <dbReference type="NCBI Taxonomy" id="2798801"/>
    <lineage>
        <taxon>Bacteria</taxon>
        <taxon>Pseudomonadati</taxon>
        <taxon>Pseudomonadota</taxon>
        <taxon>Alphaproteobacteria</taxon>
        <taxon>Hyphomicrobiales</taxon>
        <taxon>Devosiaceae</taxon>
        <taxon>Devosia</taxon>
    </lineage>
</organism>
<dbReference type="Pfam" id="PF03466">
    <property type="entry name" value="LysR_substrate"/>
    <property type="match status" value="1"/>
</dbReference>
<evidence type="ECO:0000256" key="3">
    <source>
        <dbReference type="ARBA" id="ARBA00023125"/>
    </source>
</evidence>
<dbReference type="InterPro" id="IPR005119">
    <property type="entry name" value="LysR_subst-bd"/>
</dbReference>
<sequence>MPSDWNQFRALLTTVEAGSLSAAAKRLGLTQPTLGRQVAALEAELGLAIFERVGRRLVLTEAGQSLVSHLRDMGEAAERVAMTATSQSQAIEGVVRITVADIYAGYVLPPVLERIRREAPAIRIEVLATGSISDLMRREADIAIRHLRPEQDGLIARRCKDTDAFIYAAPDLLERMGNPRTGEDLARGDFVGGMGDNADFIAMVRARGVPLGQANFRLVTQSGMTGWEWVRKGLALGGMVEAVGRLTPDVVVALPDLEPIPVPVWLVTHRELHTSRRIRLVFDMLVEAFS</sequence>
<dbReference type="PANTHER" id="PTHR30537">
    <property type="entry name" value="HTH-TYPE TRANSCRIPTIONAL REGULATOR"/>
    <property type="match status" value="1"/>
</dbReference>
<dbReference type="InterPro" id="IPR036388">
    <property type="entry name" value="WH-like_DNA-bd_sf"/>
</dbReference>
<dbReference type="GO" id="GO:0043565">
    <property type="term" value="F:sequence-specific DNA binding"/>
    <property type="evidence" value="ECO:0007669"/>
    <property type="project" value="TreeGrafter"/>
</dbReference>
<dbReference type="Proteomes" id="UP000602124">
    <property type="component" value="Unassembled WGS sequence"/>
</dbReference>
<evidence type="ECO:0000259" key="5">
    <source>
        <dbReference type="PROSITE" id="PS50931"/>
    </source>
</evidence>
<protein>
    <submittedName>
        <fullName evidence="6">LysR family transcriptional regulator</fullName>
    </submittedName>
</protein>
<keyword evidence="4" id="KW-0804">Transcription</keyword>
<evidence type="ECO:0000256" key="1">
    <source>
        <dbReference type="ARBA" id="ARBA00009437"/>
    </source>
</evidence>
<dbReference type="GO" id="GO:0006351">
    <property type="term" value="P:DNA-templated transcription"/>
    <property type="evidence" value="ECO:0007669"/>
    <property type="project" value="TreeGrafter"/>
</dbReference>
<dbReference type="Gene3D" id="1.10.10.10">
    <property type="entry name" value="Winged helix-like DNA-binding domain superfamily/Winged helix DNA-binding domain"/>
    <property type="match status" value="1"/>
</dbReference>
<keyword evidence="7" id="KW-1185">Reference proteome</keyword>
<keyword evidence="2" id="KW-0805">Transcription regulation</keyword>
<accession>A0A934J306</accession>
<dbReference type="PANTHER" id="PTHR30537:SF3">
    <property type="entry name" value="TRANSCRIPTIONAL REGULATORY PROTEIN"/>
    <property type="match status" value="1"/>
</dbReference>
<dbReference type="InterPro" id="IPR036390">
    <property type="entry name" value="WH_DNA-bd_sf"/>
</dbReference>
<comment type="caution">
    <text evidence="6">The sequence shown here is derived from an EMBL/GenBank/DDBJ whole genome shotgun (WGS) entry which is preliminary data.</text>
</comment>
<dbReference type="FunFam" id="1.10.10.10:FF:000001">
    <property type="entry name" value="LysR family transcriptional regulator"/>
    <property type="match status" value="1"/>
</dbReference>
<keyword evidence="3" id="KW-0238">DNA-binding</keyword>
<dbReference type="GO" id="GO:0003700">
    <property type="term" value="F:DNA-binding transcription factor activity"/>
    <property type="evidence" value="ECO:0007669"/>
    <property type="project" value="InterPro"/>
</dbReference>
<dbReference type="RefSeq" id="WP_198877949.1">
    <property type="nucleotide sequence ID" value="NZ_JAEKMH010000005.1"/>
</dbReference>
<dbReference type="Gene3D" id="3.40.190.290">
    <property type="match status" value="1"/>
</dbReference>
<comment type="similarity">
    <text evidence="1">Belongs to the LysR transcriptional regulatory family.</text>
</comment>
<evidence type="ECO:0000256" key="2">
    <source>
        <dbReference type="ARBA" id="ARBA00023015"/>
    </source>
</evidence>
<evidence type="ECO:0000256" key="4">
    <source>
        <dbReference type="ARBA" id="ARBA00023163"/>
    </source>
</evidence>
<evidence type="ECO:0000313" key="7">
    <source>
        <dbReference type="Proteomes" id="UP000602124"/>
    </source>
</evidence>
<dbReference type="PRINTS" id="PR00039">
    <property type="entry name" value="HTHLYSR"/>
</dbReference>
<feature type="domain" description="HTH lysR-type" evidence="5">
    <location>
        <begin position="1"/>
        <end position="60"/>
    </location>
</feature>
<dbReference type="EMBL" id="JAEKMH010000005">
    <property type="protein sequence ID" value="MBJ3786749.1"/>
    <property type="molecule type" value="Genomic_DNA"/>
</dbReference>
<evidence type="ECO:0000313" key="6">
    <source>
        <dbReference type="EMBL" id="MBJ3786749.1"/>
    </source>
</evidence>
<gene>
    <name evidence="6" type="ORF">JEQ47_18645</name>
</gene>
<dbReference type="SUPFAM" id="SSF53850">
    <property type="entry name" value="Periplasmic binding protein-like II"/>
    <property type="match status" value="1"/>
</dbReference>
<name>A0A934J306_9HYPH</name>
<dbReference type="InterPro" id="IPR058163">
    <property type="entry name" value="LysR-type_TF_proteobact-type"/>
</dbReference>
<proteinExistence type="inferred from homology"/>